<dbReference type="EMBL" id="VSSQ01021735">
    <property type="protein sequence ID" value="MPM67509.1"/>
    <property type="molecule type" value="Genomic_DNA"/>
</dbReference>
<accession>A0A645BQ09</accession>
<reference evidence="1" key="1">
    <citation type="submission" date="2019-08" db="EMBL/GenBank/DDBJ databases">
        <authorList>
            <person name="Kucharzyk K."/>
            <person name="Murdoch R.W."/>
            <person name="Higgins S."/>
            <person name="Loffler F."/>
        </authorList>
    </citation>
    <scope>NUCLEOTIDE SEQUENCE</scope>
</reference>
<protein>
    <submittedName>
        <fullName evidence="1">Uncharacterized protein</fullName>
    </submittedName>
</protein>
<proteinExistence type="predicted"/>
<evidence type="ECO:0000313" key="1">
    <source>
        <dbReference type="EMBL" id="MPM67509.1"/>
    </source>
</evidence>
<sequence length="204" mass="23550">MNYVFDEAKGFISAIVPEYTHDVLTRVYYKSGLVEGTSSRVVYILEKYLSFWYNHLAVVGSFANKTNTAGTKPFAVTLNHTFIPIRIRDRQARGDTSYGFFCHEDISYLNCNQPRKFATLICNNTKFNTLTTNSTLHIKKELAIEAQLTWKKRNGYLTREVILQKDFCNWLISGMPILDGLIELRNADKGYDLYTRKETSENDE</sequence>
<comment type="caution">
    <text evidence="1">The sequence shown here is derived from an EMBL/GenBank/DDBJ whole genome shotgun (WGS) entry which is preliminary data.</text>
</comment>
<dbReference type="AlphaFoldDB" id="A0A645BQ09"/>
<name>A0A645BQ09_9ZZZZ</name>
<organism evidence="1">
    <name type="scientific">bioreactor metagenome</name>
    <dbReference type="NCBI Taxonomy" id="1076179"/>
    <lineage>
        <taxon>unclassified sequences</taxon>
        <taxon>metagenomes</taxon>
        <taxon>ecological metagenomes</taxon>
    </lineage>
</organism>
<gene>
    <name evidence="1" type="ORF">SDC9_114432</name>
</gene>